<evidence type="ECO:0000313" key="3">
    <source>
        <dbReference type="EMBL" id="RMA56765.1"/>
    </source>
</evidence>
<feature type="compositionally biased region" description="Basic and acidic residues" evidence="1">
    <location>
        <begin position="79"/>
        <end position="90"/>
    </location>
</feature>
<keyword evidence="4" id="KW-1185">Reference proteome</keyword>
<comment type="caution">
    <text evidence="3">The sequence shown here is derived from an EMBL/GenBank/DDBJ whole genome shotgun (WGS) entry which is preliminary data.</text>
</comment>
<feature type="compositionally biased region" description="Basic residues" evidence="1">
    <location>
        <begin position="53"/>
        <end position="63"/>
    </location>
</feature>
<protein>
    <recommendedName>
        <fullName evidence="5">DUF2933 family protein</fullName>
    </recommendedName>
</protein>
<evidence type="ECO:0000256" key="2">
    <source>
        <dbReference type="SAM" id="Phobius"/>
    </source>
</evidence>
<dbReference type="Proteomes" id="UP000271339">
    <property type="component" value="Unassembled WGS sequence"/>
</dbReference>
<proteinExistence type="predicted"/>
<feature type="transmembrane region" description="Helical" evidence="2">
    <location>
        <begin position="32"/>
        <end position="48"/>
    </location>
</feature>
<dbReference type="EMBL" id="REFC01000016">
    <property type="protein sequence ID" value="RMA56765.1"/>
    <property type="molecule type" value="Genomic_DNA"/>
</dbReference>
<name>A0A3L9YF94_9FLAO</name>
<dbReference type="RefSeq" id="WP_121908802.1">
    <property type="nucleotide sequence ID" value="NZ_REFC01000016.1"/>
</dbReference>
<evidence type="ECO:0000313" key="4">
    <source>
        <dbReference type="Proteomes" id="UP000271339"/>
    </source>
</evidence>
<reference evidence="3 4" key="1">
    <citation type="submission" date="2018-10" db="EMBL/GenBank/DDBJ databases">
        <title>Genomic Encyclopedia of Archaeal and Bacterial Type Strains, Phase II (KMG-II): from individual species to whole genera.</title>
        <authorList>
            <person name="Goeker M."/>
        </authorList>
    </citation>
    <scope>NUCLEOTIDE SEQUENCE [LARGE SCALE GENOMIC DNA]</scope>
    <source>
        <strain evidence="3 4">DSM 23424</strain>
    </source>
</reference>
<sequence>MKNNHWIWMVIGCGLPLMFIFLAPSFGIGGGSSLFIFIIFMFACHLFMPHGSHRHGGHNHSQHKQNEEANNGKNVPSVKAEEQHEGHNHY</sequence>
<evidence type="ECO:0000256" key="1">
    <source>
        <dbReference type="SAM" id="MobiDB-lite"/>
    </source>
</evidence>
<keyword evidence="2" id="KW-0472">Membrane</keyword>
<evidence type="ECO:0008006" key="5">
    <source>
        <dbReference type="Google" id="ProtNLM"/>
    </source>
</evidence>
<feature type="region of interest" description="Disordered" evidence="1">
    <location>
        <begin position="53"/>
        <end position="90"/>
    </location>
</feature>
<accession>A0A3L9YF94</accession>
<keyword evidence="2" id="KW-1133">Transmembrane helix</keyword>
<gene>
    <name evidence="3" type="ORF">BXY75_3283</name>
</gene>
<dbReference type="AlphaFoldDB" id="A0A3L9YF94"/>
<keyword evidence="2" id="KW-0812">Transmembrane</keyword>
<organism evidence="3 4">
    <name type="scientific">Ulvibacter antarcticus</name>
    <dbReference type="NCBI Taxonomy" id="442714"/>
    <lineage>
        <taxon>Bacteria</taxon>
        <taxon>Pseudomonadati</taxon>
        <taxon>Bacteroidota</taxon>
        <taxon>Flavobacteriia</taxon>
        <taxon>Flavobacteriales</taxon>
        <taxon>Flavobacteriaceae</taxon>
        <taxon>Ulvibacter</taxon>
    </lineage>
</organism>
<feature type="transmembrane region" description="Helical" evidence="2">
    <location>
        <begin position="7"/>
        <end position="26"/>
    </location>
</feature>